<dbReference type="Gene3D" id="3.40.50.620">
    <property type="entry name" value="HUPs"/>
    <property type="match status" value="1"/>
</dbReference>
<dbReference type="CDD" id="cd23945">
    <property type="entry name" value="PAPS_reductase"/>
    <property type="match status" value="1"/>
</dbReference>
<feature type="binding site" evidence="14">
    <location>
        <position position="204"/>
    </location>
    <ligand>
        <name>[4Fe-4S] cluster</name>
        <dbReference type="ChEBI" id="CHEBI:49883"/>
    </ligand>
</feature>
<evidence type="ECO:0000256" key="9">
    <source>
        <dbReference type="ARBA" id="ARBA00024386"/>
    </source>
</evidence>
<dbReference type="InterPro" id="IPR004511">
    <property type="entry name" value="PAPS/APS_Rdtase"/>
</dbReference>
<dbReference type="PANTHER" id="PTHR46482">
    <property type="entry name" value="5'-ADENYLYLSULFATE REDUCTASE 3, CHLOROPLASTIC"/>
    <property type="match status" value="1"/>
</dbReference>
<dbReference type="InterPro" id="IPR011798">
    <property type="entry name" value="APS_reductase"/>
</dbReference>
<evidence type="ECO:0000256" key="12">
    <source>
        <dbReference type="ARBA" id="ARBA00032041"/>
    </source>
</evidence>
<dbReference type="SUPFAM" id="SSF52402">
    <property type="entry name" value="Adenine nucleotide alpha hydrolases-like"/>
    <property type="match status" value="1"/>
</dbReference>
<evidence type="ECO:0000256" key="13">
    <source>
        <dbReference type="ARBA" id="ARBA00048441"/>
    </source>
</evidence>
<dbReference type="NCBIfam" id="NF002537">
    <property type="entry name" value="PRK02090.1"/>
    <property type="match status" value="1"/>
</dbReference>
<dbReference type="EMBL" id="JASBRG010000008">
    <property type="protein sequence ID" value="MDI3322595.1"/>
    <property type="molecule type" value="Genomic_DNA"/>
</dbReference>
<feature type="binding site" evidence="14">
    <location>
        <position position="121"/>
    </location>
    <ligand>
        <name>[4Fe-4S] cluster</name>
        <dbReference type="ChEBI" id="CHEBI:49883"/>
    </ligand>
</feature>
<keyword evidence="17" id="KW-1185">Reference proteome</keyword>
<dbReference type="InterPro" id="IPR002500">
    <property type="entry name" value="PAPS_reduct_dom"/>
</dbReference>
<dbReference type="GO" id="GO:0004604">
    <property type="term" value="F:phosphoadenylyl-sulfate reductase (thioredoxin) activity"/>
    <property type="evidence" value="ECO:0007669"/>
    <property type="project" value="UniProtKB-EC"/>
</dbReference>
<evidence type="ECO:0000256" key="11">
    <source>
        <dbReference type="ARBA" id="ARBA00030894"/>
    </source>
</evidence>
<evidence type="ECO:0000313" key="16">
    <source>
        <dbReference type="EMBL" id="MDI3322595.1"/>
    </source>
</evidence>
<dbReference type="PIRSF" id="PIRSF000857">
    <property type="entry name" value="PAPS_reductase"/>
    <property type="match status" value="1"/>
</dbReference>
<keyword evidence="6 14" id="KW-0411">Iron-sulfur</keyword>
<protein>
    <recommendedName>
        <fullName evidence="10 14">Adenosine 5'-phosphosulfate reductase</fullName>
        <shortName evidence="14">APS reductase</shortName>
        <ecNumber evidence="9 14">1.8.4.10</ecNumber>
    </recommendedName>
    <alternativeName>
        <fullName evidence="12 14">5'-adenylylsulfate reductase</fullName>
    </alternativeName>
    <alternativeName>
        <fullName evidence="11 14">Thioredoxin-dependent 5'-adenylylsulfate reductase</fullName>
    </alternativeName>
</protein>
<evidence type="ECO:0000259" key="15">
    <source>
        <dbReference type="Pfam" id="PF01507"/>
    </source>
</evidence>
<keyword evidence="2 14" id="KW-0963">Cytoplasm</keyword>
<evidence type="ECO:0000256" key="7">
    <source>
        <dbReference type="ARBA" id="ARBA00024298"/>
    </source>
</evidence>
<comment type="caution">
    <text evidence="16">The sequence shown here is derived from an EMBL/GenBank/DDBJ whole genome shotgun (WGS) entry which is preliminary data.</text>
</comment>
<evidence type="ECO:0000256" key="3">
    <source>
        <dbReference type="ARBA" id="ARBA00022723"/>
    </source>
</evidence>
<dbReference type="PANTHER" id="PTHR46482:SF9">
    <property type="entry name" value="5'-ADENYLYLSULFATE REDUCTASE 1, CHLOROPLASTIC"/>
    <property type="match status" value="1"/>
</dbReference>
<sequence>MSENISKTLQDIIDALEPLTAEERLQKIVSLYNEGVVFSTSLGQEDQAISYMIAKQKLPIGIFTLDTGRLFQETYELIDKTIARYKVPVKVYFPNAARVEEMVNAKGTNSFYESVENRKECCFIRKVEPLNRALQGAKIWITGLRADQSANRNEVKVAEYDAARNLIKINPLIDWTFEQLLQYLAANNIPYNPLHDKGFLSIGCQPCTRAIEPGEDIRAGRWWWETSQKECGLHGVNVAEKVRS</sequence>
<dbReference type="Proteomes" id="UP001226434">
    <property type="component" value="Unassembled WGS sequence"/>
</dbReference>
<dbReference type="NCBIfam" id="TIGR00434">
    <property type="entry name" value="cysH"/>
    <property type="match status" value="1"/>
</dbReference>
<evidence type="ECO:0000256" key="10">
    <source>
        <dbReference type="ARBA" id="ARBA00029514"/>
    </source>
</evidence>
<organism evidence="16 17">
    <name type="scientific">Pinibacter soli</name>
    <dbReference type="NCBI Taxonomy" id="3044211"/>
    <lineage>
        <taxon>Bacteria</taxon>
        <taxon>Pseudomonadati</taxon>
        <taxon>Bacteroidota</taxon>
        <taxon>Chitinophagia</taxon>
        <taxon>Chitinophagales</taxon>
        <taxon>Chitinophagaceae</taxon>
        <taxon>Pinibacter</taxon>
    </lineage>
</organism>
<dbReference type="Pfam" id="PF01507">
    <property type="entry name" value="PAPS_reduct"/>
    <property type="match status" value="1"/>
</dbReference>
<comment type="catalytic activity">
    <reaction evidence="13 14">
        <text>[thioredoxin]-disulfide + sulfite + AMP + 2 H(+) = adenosine 5'-phosphosulfate + [thioredoxin]-dithiol</text>
        <dbReference type="Rhea" id="RHEA:21976"/>
        <dbReference type="Rhea" id="RHEA-COMP:10698"/>
        <dbReference type="Rhea" id="RHEA-COMP:10700"/>
        <dbReference type="ChEBI" id="CHEBI:15378"/>
        <dbReference type="ChEBI" id="CHEBI:17359"/>
        <dbReference type="ChEBI" id="CHEBI:29950"/>
        <dbReference type="ChEBI" id="CHEBI:50058"/>
        <dbReference type="ChEBI" id="CHEBI:58243"/>
        <dbReference type="ChEBI" id="CHEBI:456215"/>
        <dbReference type="EC" id="1.8.4.10"/>
    </reaction>
</comment>
<dbReference type="HAMAP" id="MF_00063">
    <property type="entry name" value="CysH"/>
    <property type="match status" value="1"/>
</dbReference>
<keyword evidence="4 14" id="KW-0560">Oxidoreductase</keyword>
<feature type="binding site" evidence="14">
    <location>
        <position position="207"/>
    </location>
    <ligand>
        <name>[4Fe-4S] cluster</name>
        <dbReference type="ChEBI" id="CHEBI:49883"/>
    </ligand>
</feature>
<evidence type="ECO:0000256" key="1">
    <source>
        <dbReference type="ARBA" id="ARBA00009732"/>
    </source>
</evidence>
<keyword evidence="5 14" id="KW-0408">Iron</keyword>
<dbReference type="RefSeq" id="WP_282336731.1">
    <property type="nucleotide sequence ID" value="NZ_JASBRG010000008.1"/>
</dbReference>
<dbReference type="EC" id="1.8.4.10" evidence="9 14"/>
<comment type="function">
    <text evidence="7 14">Catalyzes the formation of sulfite from adenosine 5'-phosphosulfate (APS) using thioredoxin as an electron donor.</text>
</comment>
<dbReference type="NCBIfam" id="TIGR02055">
    <property type="entry name" value="APS_reductase"/>
    <property type="match status" value="1"/>
</dbReference>
<comment type="subcellular location">
    <subcellularLocation>
        <location evidence="14">Cytoplasm</location>
    </subcellularLocation>
</comment>
<keyword evidence="3 14" id="KW-0479">Metal-binding</keyword>
<evidence type="ECO:0000256" key="5">
    <source>
        <dbReference type="ARBA" id="ARBA00023004"/>
    </source>
</evidence>
<evidence type="ECO:0000256" key="6">
    <source>
        <dbReference type="ARBA" id="ARBA00023014"/>
    </source>
</evidence>
<feature type="active site" description="Nucleophile; cysteine thiosulfonate intermediate" evidence="14">
    <location>
        <position position="231"/>
    </location>
</feature>
<comment type="similarity">
    <text evidence="1 14">Belongs to the PAPS reductase family. CysH subfamily.</text>
</comment>
<evidence type="ECO:0000313" key="17">
    <source>
        <dbReference type="Proteomes" id="UP001226434"/>
    </source>
</evidence>
<evidence type="ECO:0000256" key="4">
    <source>
        <dbReference type="ARBA" id="ARBA00023002"/>
    </source>
</evidence>
<comment type="pathway">
    <text evidence="8 14">Sulfur metabolism; hydrogen sulfide biosynthesis; sulfite from sulfate.</text>
</comment>
<feature type="binding site" evidence="14">
    <location>
        <position position="122"/>
    </location>
    <ligand>
        <name>[4Fe-4S] cluster</name>
        <dbReference type="ChEBI" id="CHEBI:49883"/>
    </ligand>
</feature>
<evidence type="ECO:0000256" key="14">
    <source>
        <dbReference type="HAMAP-Rule" id="MF_00063"/>
    </source>
</evidence>
<evidence type="ECO:0000256" key="8">
    <source>
        <dbReference type="ARBA" id="ARBA00024327"/>
    </source>
</evidence>
<proteinExistence type="inferred from homology"/>
<reference evidence="16 17" key="1">
    <citation type="submission" date="2023-05" db="EMBL/GenBank/DDBJ databases">
        <title>Genome sequence of Pinibacter sp. MAH-24.</title>
        <authorList>
            <person name="Huq M.A."/>
        </authorList>
    </citation>
    <scope>NUCLEOTIDE SEQUENCE [LARGE SCALE GENOMIC DNA]</scope>
    <source>
        <strain evidence="16 17">MAH-24</strain>
    </source>
</reference>
<comment type="cofactor">
    <cofactor evidence="14">
        <name>[4Fe-4S] cluster</name>
        <dbReference type="ChEBI" id="CHEBI:49883"/>
    </cofactor>
    <text evidence="14">Binds 1 [4Fe-4S] cluster per subunit.</text>
</comment>
<gene>
    <name evidence="14" type="primary">cysH</name>
    <name evidence="16" type="ORF">QJ048_22590</name>
</gene>
<evidence type="ECO:0000256" key="2">
    <source>
        <dbReference type="ARBA" id="ARBA00022490"/>
    </source>
</evidence>
<accession>A0ABT6RJ47</accession>
<feature type="domain" description="Phosphoadenosine phosphosulphate reductase" evidence="15">
    <location>
        <begin position="36"/>
        <end position="210"/>
    </location>
</feature>
<name>A0ABT6RJ47_9BACT</name>
<dbReference type="InterPro" id="IPR014729">
    <property type="entry name" value="Rossmann-like_a/b/a_fold"/>
</dbReference>